<dbReference type="Proteomes" id="UP001338582">
    <property type="component" value="Chromosome 1"/>
</dbReference>
<comment type="domain">
    <text evidence="10">The DHHC domain is required for palmitoyltransferase activity.</text>
</comment>
<dbReference type="EMBL" id="CP138894">
    <property type="protein sequence ID" value="WPK23927.1"/>
    <property type="molecule type" value="Genomic_DNA"/>
</dbReference>
<feature type="domain" description="Palmitoyltransferase DHHC" evidence="12">
    <location>
        <begin position="43"/>
        <end position="170"/>
    </location>
</feature>
<dbReference type="AlphaFoldDB" id="A0AAX4H5S0"/>
<feature type="transmembrane region" description="Helical" evidence="10">
    <location>
        <begin position="129"/>
        <end position="152"/>
    </location>
</feature>
<comment type="similarity">
    <text evidence="10">Belongs to the DHHC palmitoyltransferase family.</text>
</comment>
<dbReference type="PANTHER" id="PTHR12246">
    <property type="entry name" value="PALMITOYLTRANSFERASE ZDHHC16"/>
    <property type="match status" value="1"/>
</dbReference>
<reference evidence="13 14" key="1">
    <citation type="submission" date="2023-10" db="EMBL/GenBank/DDBJ databases">
        <title>Draft Genome Sequence of Candida saopaulonensis from a very Premature Infant with Sepsis.</title>
        <authorList>
            <person name="Ning Y."/>
            <person name="Dai R."/>
            <person name="Xiao M."/>
            <person name="Xu Y."/>
            <person name="Yan Q."/>
            <person name="Zhang L."/>
        </authorList>
    </citation>
    <scope>NUCLEOTIDE SEQUENCE [LARGE SCALE GENOMIC DNA]</scope>
    <source>
        <strain evidence="13 14">19XY460</strain>
    </source>
</reference>
<dbReference type="InterPro" id="IPR039859">
    <property type="entry name" value="PFA4/ZDH16/20/ERF2-like"/>
</dbReference>
<sequence length="362" mass="42023">MDKAAQLWYQGYVTMVWISYIFANYKSPGNPPSDYVVPLHHWQKWCNKCKLYKPERAHHCRKCNSCILKMDHHCPWTNNCVGYGNMPHFIRFLVWIIFATGFTGYHLVKQAVVFYEARNLPAYLINKAELSAVIALLPLDFFVFVAVLLLFVRCVIHIVSGNTQIEEWERERLASQCHTERFWMKIRNNHKLVHNKELPKLTSWNLTAVQYRNLEEEETTEERNSSSTDEENESLVPKLFTADDFIFPYDLGMFRNIYNNLGNPLLWILPWSGPPGSGYEFETNTDGDQLNLPWPPDGGNVDFPSRKLSDEELRQLGNVSLIKKHLDPRGTMKREAWTNDEGEGLTDYGVDVSAEEEKGIKL</sequence>
<keyword evidence="8 10" id="KW-0012">Acyltransferase</keyword>
<evidence type="ECO:0000256" key="6">
    <source>
        <dbReference type="ARBA" id="ARBA00023139"/>
    </source>
</evidence>
<evidence type="ECO:0000313" key="14">
    <source>
        <dbReference type="Proteomes" id="UP001338582"/>
    </source>
</evidence>
<evidence type="ECO:0000256" key="10">
    <source>
        <dbReference type="RuleBase" id="RU079119"/>
    </source>
</evidence>
<evidence type="ECO:0000256" key="9">
    <source>
        <dbReference type="ARBA" id="ARBA00048048"/>
    </source>
</evidence>
<feature type="region of interest" description="Disordered" evidence="11">
    <location>
        <begin position="333"/>
        <end position="362"/>
    </location>
</feature>
<protein>
    <recommendedName>
        <fullName evidence="10">Palmitoyltransferase</fullName>
        <ecNumber evidence="10">2.3.1.225</ecNumber>
    </recommendedName>
</protein>
<dbReference type="GO" id="GO:0016020">
    <property type="term" value="C:membrane"/>
    <property type="evidence" value="ECO:0007669"/>
    <property type="project" value="UniProtKB-SubCell"/>
</dbReference>
<evidence type="ECO:0000256" key="4">
    <source>
        <dbReference type="ARBA" id="ARBA00022989"/>
    </source>
</evidence>
<comment type="catalytic activity">
    <reaction evidence="9 10">
        <text>L-cysteinyl-[protein] + hexadecanoyl-CoA = S-hexadecanoyl-L-cysteinyl-[protein] + CoA</text>
        <dbReference type="Rhea" id="RHEA:36683"/>
        <dbReference type="Rhea" id="RHEA-COMP:10131"/>
        <dbReference type="Rhea" id="RHEA-COMP:11032"/>
        <dbReference type="ChEBI" id="CHEBI:29950"/>
        <dbReference type="ChEBI" id="CHEBI:57287"/>
        <dbReference type="ChEBI" id="CHEBI:57379"/>
        <dbReference type="ChEBI" id="CHEBI:74151"/>
        <dbReference type="EC" id="2.3.1.225"/>
    </reaction>
</comment>
<dbReference type="Pfam" id="PF01529">
    <property type="entry name" value="DHHC"/>
    <property type="match status" value="1"/>
</dbReference>
<evidence type="ECO:0000259" key="12">
    <source>
        <dbReference type="Pfam" id="PF01529"/>
    </source>
</evidence>
<dbReference type="InterPro" id="IPR001594">
    <property type="entry name" value="Palmitoyltrfase_DHHC"/>
</dbReference>
<gene>
    <name evidence="13" type="ORF">PUMCH_001177</name>
</gene>
<keyword evidence="5 10" id="KW-0472">Membrane</keyword>
<keyword evidence="6" id="KW-0564">Palmitate</keyword>
<evidence type="ECO:0000256" key="1">
    <source>
        <dbReference type="ARBA" id="ARBA00004141"/>
    </source>
</evidence>
<keyword evidence="2 10" id="KW-0808">Transferase</keyword>
<keyword evidence="14" id="KW-1185">Reference proteome</keyword>
<proteinExistence type="inferred from homology"/>
<dbReference type="KEGG" id="asau:88172243"/>
<dbReference type="GeneID" id="88172243"/>
<keyword evidence="7" id="KW-0449">Lipoprotein</keyword>
<organism evidence="13 14">
    <name type="scientific">Australozyma saopauloensis</name>
    <dbReference type="NCBI Taxonomy" id="291208"/>
    <lineage>
        <taxon>Eukaryota</taxon>
        <taxon>Fungi</taxon>
        <taxon>Dikarya</taxon>
        <taxon>Ascomycota</taxon>
        <taxon>Saccharomycotina</taxon>
        <taxon>Pichiomycetes</taxon>
        <taxon>Metschnikowiaceae</taxon>
        <taxon>Australozyma</taxon>
    </lineage>
</organism>
<evidence type="ECO:0000256" key="7">
    <source>
        <dbReference type="ARBA" id="ARBA00023288"/>
    </source>
</evidence>
<dbReference type="GO" id="GO:0019706">
    <property type="term" value="F:protein-cysteine S-palmitoyltransferase activity"/>
    <property type="evidence" value="ECO:0007669"/>
    <property type="project" value="UniProtKB-EC"/>
</dbReference>
<keyword evidence="4 10" id="KW-1133">Transmembrane helix</keyword>
<name>A0AAX4H5S0_9ASCO</name>
<evidence type="ECO:0000313" key="13">
    <source>
        <dbReference type="EMBL" id="WPK23927.1"/>
    </source>
</evidence>
<dbReference type="EC" id="2.3.1.225" evidence="10"/>
<evidence type="ECO:0000256" key="11">
    <source>
        <dbReference type="SAM" id="MobiDB-lite"/>
    </source>
</evidence>
<feature type="region of interest" description="Disordered" evidence="11">
    <location>
        <begin position="215"/>
        <end position="234"/>
    </location>
</feature>
<dbReference type="PROSITE" id="PS50216">
    <property type="entry name" value="DHHC"/>
    <property type="match status" value="1"/>
</dbReference>
<keyword evidence="3 10" id="KW-0812">Transmembrane</keyword>
<evidence type="ECO:0000256" key="3">
    <source>
        <dbReference type="ARBA" id="ARBA00022692"/>
    </source>
</evidence>
<evidence type="ECO:0000256" key="8">
    <source>
        <dbReference type="ARBA" id="ARBA00023315"/>
    </source>
</evidence>
<dbReference type="RefSeq" id="XP_062876311.1">
    <property type="nucleotide sequence ID" value="XM_063020241.1"/>
</dbReference>
<comment type="subcellular location">
    <subcellularLocation>
        <location evidence="1">Membrane</location>
        <topology evidence="1">Multi-pass membrane protein</topology>
    </subcellularLocation>
</comment>
<evidence type="ECO:0000256" key="5">
    <source>
        <dbReference type="ARBA" id="ARBA00023136"/>
    </source>
</evidence>
<feature type="transmembrane region" description="Helical" evidence="10">
    <location>
        <begin position="89"/>
        <end position="108"/>
    </location>
</feature>
<evidence type="ECO:0000256" key="2">
    <source>
        <dbReference type="ARBA" id="ARBA00022679"/>
    </source>
</evidence>
<accession>A0AAX4H5S0</accession>